<dbReference type="FunFam" id="3.60.140.10:FF:000002">
    <property type="entry name" value="Laccase (multicopper oxidoreductase) domain-containing 1"/>
    <property type="match status" value="1"/>
</dbReference>
<comment type="similarity">
    <text evidence="6">Belongs to the purine nucleoside phosphorylase YfiH/LACC1 family.</text>
</comment>
<dbReference type="GO" id="GO:0005634">
    <property type="term" value="C:nucleus"/>
    <property type="evidence" value="ECO:0007669"/>
    <property type="project" value="UniProtKB-SubCell"/>
</dbReference>
<dbReference type="Pfam" id="PF02578">
    <property type="entry name" value="Cu-oxidase_4"/>
    <property type="match status" value="1"/>
</dbReference>
<evidence type="ECO:0000256" key="2">
    <source>
        <dbReference type="ARBA" id="ARBA00004123"/>
    </source>
</evidence>
<evidence type="ECO:0000256" key="24">
    <source>
        <dbReference type="ARBA" id="ARBA00048968"/>
    </source>
</evidence>
<keyword evidence="11" id="KW-0597">Phosphoprotein</keyword>
<evidence type="ECO:0000256" key="23">
    <source>
        <dbReference type="ARBA" id="ARBA00047989"/>
    </source>
</evidence>
<keyword evidence="14" id="KW-0479">Metal-binding</keyword>
<evidence type="ECO:0000313" key="35">
    <source>
        <dbReference type="Proteomes" id="UP001066276"/>
    </source>
</evidence>
<evidence type="ECO:0000256" key="17">
    <source>
        <dbReference type="ARBA" id="ARBA00022833"/>
    </source>
</evidence>
<comment type="catalytic activity">
    <reaction evidence="1">
        <text>inosine + phosphate = alpha-D-ribose 1-phosphate + hypoxanthine</text>
        <dbReference type="Rhea" id="RHEA:27646"/>
        <dbReference type="ChEBI" id="CHEBI:17368"/>
        <dbReference type="ChEBI" id="CHEBI:17596"/>
        <dbReference type="ChEBI" id="CHEBI:43474"/>
        <dbReference type="ChEBI" id="CHEBI:57720"/>
        <dbReference type="EC" id="2.4.2.1"/>
    </reaction>
    <physiologicalReaction direction="left-to-right" evidence="1">
        <dbReference type="Rhea" id="RHEA:27647"/>
    </physiologicalReaction>
</comment>
<keyword evidence="17" id="KW-0862">Zinc</keyword>
<dbReference type="GO" id="GO:0006954">
    <property type="term" value="P:inflammatory response"/>
    <property type="evidence" value="ECO:0007669"/>
    <property type="project" value="UniProtKB-KW"/>
</dbReference>
<accession>A0AAV7NEM9</accession>
<keyword evidence="13" id="KW-0808">Transferase</keyword>
<comment type="subcellular location">
    <subcellularLocation>
        <location evidence="5">Cytoplasm</location>
    </subcellularLocation>
    <subcellularLocation>
        <location evidence="3">Endoplasmic reticulum</location>
    </subcellularLocation>
    <subcellularLocation>
        <location evidence="2">Nucleus</location>
    </subcellularLocation>
    <subcellularLocation>
        <location evidence="4">Peroxisome</location>
    </subcellularLocation>
</comment>
<evidence type="ECO:0000256" key="28">
    <source>
        <dbReference type="ARBA" id="ARBA00071637"/>
    </source>
</evidence>
<evidence type="ECO:0000256" key="19">
    <source>
        <dbReference type="ARBA" id="ARBA00022990"/>
    </source>
</evidence>
<dbReference type="InterPro" id="IPR011324">
    <property type="entry name" value="Cytotoxic_necrot_fac-like_cat"/>
</dbReference>
<dbReference type="PANTHER" id="PTHR30616:SF2">
    <property type="entry name" value="PURINE NUCLEOSIDE PHOSPHORYLASE LACC1"/>
    <property type="match status" value="1"/>
</dbReference>
<dbReference type="PANTHER" id="PTHR30616">
    <property type="entry name" value="UNCHARACTERIZED PROTEIN YFIH"/>
    <property type="match status" value="1"/>
</dbReference>
<dbReference type="CDD" id="cd16833">
    <property type="entry name" value="YfiH"/>
    <property type="match status" value="1"/>
</dbReference>
<sequence length="462" mass="50918">MADHAGNQIPAVYNARNPLKTSMEEALLIDIFDIKLNSDFFSDPKCMVNVFKCADEHYGNCTKFVYIMCSQILGSERNGSQEEIILKAANHFQVLKHGFDVVWNSSKAAILYSIKQKLDKAAVNIVKIMLPQSAIPAMEFYADNLFTAVYQLEFKILEEMWEGDGAKKSTMCQKALNNEQQVQHAQREITTFLGSLQGLKGNLTILKSTLISDSIFIHGFTTREGGISYIETLSSLNLFCSSRRKDPKAVVKENLQRLAKAAGFNPDTYCSVKVDHANEVWILGKQPEPDSYDGIVTNIKGITIAAPGADCIPLLFSDPLKKVCGAAHSGWKGTLLGVAMATVDAMVAEYGCSLEDIVVVMGPSVGPCCFTLPREDASAFHAIDPKCVRLPSLPEPYIDIRRATRVLLERGGVLAQNIQDDSVTDRSQNITLCTSCHPEKFFSHVRDGINFGTQIGFITIKD</sequence>
<keyword evidence="18" id="KW-0391">Immunity</keyword>
<evidence type="ECO:0000256" key="27">
    <source>
        <dbReference type="ARBA" id="ARBA00063955"/>
    </source>
</evidence>
<keyword evidence="20" id="KW-0576">Peroxisome</keyword>
<keyword evidence="21" id="KW-0395">Inflammatory response</keyword>
<dbReference type="EMBL" id="JANPWB010000012">
    <property type="protein sequence ID" value="KAJ1114563.1"/>
    <property type="molecule type" value="Genomic_DNA"/>
</dbReference>
<evidence type="ECO:0000256" key="21">
    <source>
        <dbReference type="ARBA" id="ARBA00023198"/>
    </source>
</evidence>
<dbReference type="EC" id="3.5.4.4" evidence="9"/>
<dbReference type="GO" id="GO:0005783">
    <property type="term" value="C:endoplasmic reticulum"/>
    <property type="evidence" value="ECO:0007669"/>
    <property type="project" value="UniProtKB-SubCell"/>
</dbReference>
<evidence type="ECO:0000256" key="14">
    <source>
        <dbReference type="ARBA" id="ARBA00022723"/>
    </source>
</evidence>
<evidence type="ECO:0000256" key="33">
    <source>
        <dbReference type="ARBA" id="ARBA00081957"/>
    </source>
</evidence>
<keyword evidence="16" id="KW-0256">Endoplasmic reticulum</keyword>
<comment type="subunit">
    <text evidence="27">Interacts with FASN. Interacts with SDHA. Interacts with ATF6, EIF2AK3 and ERN1.</text>
</comment>
<comment type="catalytic activity">
    <reaction evidence="24">
        <text>adenosine + phosphate = alpha-D-ribose 1-phosphate + adenine</text>
        <dbReference type="Rhea" id="RHEA:27642"/>
        <dbReference type="ChEBI" id="CHEBI:16335"/>
        <dbReference type="ChEBI" id="CHEBI:16708"/>
        <dbReference type="ChEBI" id="CHEBI:43474"/>
        <dbReference type="ChEBI" id="CHEBI:57720"/>
        <dbReference type="EC" id="2.4.2.1"/>
    </reaction>
    <physiologicalReaction direction="left-to-right" evidence="24">
        <dbReference type="Rhea" id="RHEA:27643"/>
    </physiologicalReaction>
</comment>
<evidence type="ECO:0000256" key="15">
    <source>
        <dbReference type="ARBA" id="ARBA00022801"/>
    </source>
</evidence>
<evidence type="ECO:0000256" key="25">
    <source>
        <dbReference type="ARBA" id="ARBA00049893"/>
    </source>
</evidence>
<dbReference type="EC" id="2.4.2.28" evidence="8"/>
<evidence type="ECO:0000256" key="3">
    <source>
        <dbReference type="ARBA" id="ARBA00004240"/>
    </source>
</evidence>
<dbReference type="Gene3D" id="3.60.140.10">
    <property type="entry name" value="CNF1/YfiH-like putative cysteine hydrolases"/>
    <property type="match status" value="1"/>
</dbReference>
<dbReference type="EC" id="2.4.2.1" evidence="7"/>
<keyword evidence="19" id="KW-0007">Acetylation</keyword>
<dbReference type="GO" id="GO:0005777">
    <property type="term" value="C:peroxisome"/>
    <property type="evidence" value="ECO:0007669"/>
    <property type="project" value="UniProtKB-SubCell"/>
</dbReference>
<reference evidence="34" key="1">
    <citation type="journal article" date="2022" name="bioRxiv">
        <title>Sequencing and chromosome-scale assembly of the giantPleurodeles waltlgenome.</title>
        <authorList>
            <person name="Brown T."/>
            <person name="Elewa A."/>
            <person name="Iarovenko S."/>
            <person name="Subramanian E."/>
            <person name="Araus A.J."/>
            <person name="Petzold A."/>
            <person name="Susuki M."/>
            <person name="Suzuki K.-i.T."/>
            <person name="Hayashi T."/>
            <person name="Toyoda A."/>
            <person name="Oliveira C."/>
            <person name="Osipova E."/>
            <person name="Leigh N.D."/>
            <person name="Simon A."/>
            <person name="Yun M.H."/>
        </authorList>
    </citation>
    <scope>NUCLEOTIDE SEQUENCE</scope>
    <source>
        <strain evidence="34">20211129_DDA</strain>
        <tissue evidence="34">Liver</tissue>
    </source>
</reference>
<evidence type="ECO:0000313" key="34">
    <source>
        <dbReference type="EMBL" id="KAJ1114563.1"/>
    </source>
</evidence>
<evidence type="ECO:0000256" key="20">
    <source>
        <dbReference type="ARBA" id="ARBA00023140"/>
    </source>
</evidence>
<evidence type="ECO:0000256" key="11">
    <source>
        <dbReference type="ARBA" id="ARBA00022553"/>
    </source>
</evidence>
<dbReference type="InterPro" id="IPR003730">
    <property type="entry name" value="Cu_polyphenol_OxRdtase"/>
</dbReference>
<dbReference type="GO" id="GO:0031347">
    <property type="term" value="P:regulation of defense response"/>
    <property type="evidence" value="ECO:0007669"/>
    <property type="project" value="UniProtKB-ARBA"/>
</dbReference>
<evidence type="ECO:0000256" key="31">
    <source>
        <dbReference type="ARBA" id="ARBA00079781"/>
    </source>
</evidence>
<dbReference type="GO" id="GO:0017061">
    <property type="term" value="F:S-methyl-5-thioadenosine phosphorylase activity"/>
    <property type="evidence" value="ECO:0007669"/>
    <property type="project" value="UniProtKB-EC"/>
</dbReference>
<evidence type="ECO:0000256" key="6">
    <source>
        <dbReference type="ARBA" id="ARBA00007353"/>
    </source>
</evidence>
<evidence type="ECO:0000256" key="32">
    <source>
        <dbReference type="ARBA" id="ARBA00081352"/>
    </source>
</evidence>
<comment type="catalytic activity">
    <reaction evidence="26">
        <text>guanosine + phosphate = alpha-D-ribose 1-phosphate + guanine</text>
        <dbReference type="Rhea" id="RHEA:13233"/>
        <dbReference type="ChEBI" id="CHEBI:16235"/>
        <dbReference type="ChEBI" id="CHEBI:16750"/>
        <dbReference type="ChEBI" id="CHEBI:43474"/>
        <dbReference type="ChEBI" id="CHEBI:57720"/>
        <dbReference type="EC" id="2.4.2.1"/>
    </reaction>
    <physiologicalReaction direction="left-to-right" evidence="26">
        <dbReference type="Rhea" id="RHEA:13234"/>
    </physiologicalReaction>
</comment>
<evidence type="ECO:0000256" key="5">
    <source>
        <dbReference type="ARBA" id="ARBA00004496"/>
    </source>
</evidence>
<evidence type="ECO:0000256" key="4">
    <source>
        <dbReference type="ARBA" id="ARBA00004275"/>
    </source>
</evidence>
<evidence type="ECO:0000256" key="7">
    <source>
        <dbReference type="ARBA" id="ARBA00011886"/>
    </source>
</evidence>
<evidence type="ECO:0000256" key="1">
    <source>
        <dbReference type="ARBA" id="ARBA00000553"/>
    </source>
</evidence>
<dbReference type="GO" id="GO:0016787">
    <property type="term" value="F:hydrolase activity"/>
    <property type="evidence" value="ECO:0007669"/>
    <property type="project" value="UniProtKB-KW"/>
</dbReference>
<evidence type="ECO:0000256" key="9">
    <source>
        <dbReference type="ARBA" id="ARBA00012784"/>
    </source>
</evidence>
<dbReference type="Proteomes" id="UP001066276">
    <property type="component" value="Chromosome 8"/>
</dbReference>
<keyword evidence="35" id="KW-1185">Reference proteome</keyword>
<name>A0AAV7NEM9_PLEWA</name>
<dbReference type="GO" id="GO:0045087">
    <property type="term" value="P:innate immune response"/>
    <property type="evidence" value="ECO:0007669"/>
    <property type="project" value="UniProtKB-KW"/>
</dbReference>
<keyword evidence="10" id="KW-0963">Cytoplasm</keyword>
<evidence type="ECO:0000256" key="18">
    <source>
        <dbReference type="ARBA" id="ARBA00022859"/>
    </source>
</evidence>
<comment type="caution">
    <text evidence="34">The sequence shown here is derived from an EMBL/GenBank/DDBJ whole genome shotgun (WGS) entry which is preliminary data.</text>
</comment>
<evidence type="ECO:0000256" key="8">
    <source>
        <dbReference type="ARBA" id="ARBA00011976"/>
    </source>
</evidence>
<evidence type="ECO:0000256" key="12">
    <source>
        <dbReference type="ARBA" id="ARBA00022588"/>
    </source>
</evidence>
<evidence type="ECO:0000256" key="16">
    <source>
        <dbReference type="ARBA" id="ARBA00022824"/>
    </source>
</evidence>
<keyword evidence="12" id="KW-0399">Innate immunity</keyword>
<keyword evidence="15" id="KW-0378">Hydrolase</keyword>
<evidence type="ECO:0000256" key="22">
    <source>
        <dbReference type="ARBA" id="ARBA00023242"/>
    </source>
</evidence>
<organism evidence="34 35">
    <name type="scientific">Pleurodeles waltl</name>
    <name type="common">Iberian ribbed newt</name>
    <dbReference type="NCBI Taxonomy" id="8319"/>
    <lineage>
        <taxon>Eukaryota</taxon>
        <taxon>Metazoa</taxon>
        <taxon>Chordata</taxon>
        <taxon>Craniata</taxon>
        <taxon>Vertebrata</taxon>
        <taxon>Euteleostomi</taxon>
        <taxon>Amphibia</taxon>
        <taxon>Batrachia</taxon>
        <taxon>Caudata</taxon>
        <taxon>Salamandroidea</taxon>
        <taxon>Salamandridae</taxon>
        <taxon>Pleurodelinae</taxon>
        <taxon>Pleurodeles</taxon>
    </lineage>
</organism>
<comment type="catalytic activity">
    <reaction evidence="25">
        <text>S-methyl-5'-thioadenosine + phosphate = 5-(methylsulfanyl)-alpha-D-ribose 1-phosphate + adenine</text>
        <dbReference type="Rhea" id="RHEA:11852"/>
        <dbReference type="ChEBI" id="CHEBI:16708"/>
        <dbReference type="ChEBI" id="CHEBI:17509"/>
        <dbReference type="ChEBI" id="CHEBI:43474"/>
        <dbReference type="ChEBI" id="CHEBI:58533"/>
        <dbReference type="EC" id="2.4.2.28"/>
    </reaction>
    <physiologicalReaction direction="left-to-right" evidence="25">
        <dbReference type="Rhea" id="RHEA:11853"/>
    </physiologicalReaction>
</comment>
<dbReference type="InterPro" id="IPR038371">
    <property type="entry name" value="Cu_polyphenol_OxRdtase_sf"/>
</dbReference>
<comment type="catalytic activity">
    <reaction evidence="23">
        <text>adenosine + H2O + H(+) = inosine + NH4(+)</text>
        <dbReference type="Rhea" id="RHEA:24408"/>
        <dbReference type="ChEBI" id="CHEBI:15377"/>
        <dbReference type="ChEBI" id="CHEBI:15378"/>
        <dbReference type="ChEBI" id="CHEBI:16335"/>
        <dbReference type="ChEBI" id="CHEBI:17596"/>
        <dbReference type="ChEBI" id="CHEBI:28938"/>
        <dbReference type="EC" id="3.5.4.4"/>
    </reaction>
    <physiologicalReaction direction="left-to-right" evidence="23">
        <dbReference type="Rhea" id="RHEA:24409"/>
    </physiologicalReaction>
</comment>
<evidence type="ECO:0000256" key="13">
    <source>
        <dbReference type="ARBA" id="ARBA00022679"/>
    </source>
</evidence>
<protein>
    <recommendedName>
        <fullName evidence="28">Purine nucleoside phosphorylase LACC1</fullName>
        <ecNumber evidence="7">2.4.2.1</ecNumber>
        <ecNumber evidence="8">2.4.2.28</ecNumber>
        <ecNumber evidence="9">3.5.4.4</ecNumber>
    </recommendedName>
    <alternativeName>
        <fullName evidence="31">Adenosine deaminase LACC1</fullName>
    </alternativeName>
    <alternativeName>
        <fullName evidence="30">Fatty acid metabolism-immunity nexus</fullName>
    </alternativeName>
    <alternativeName>
        <fullName evidence="29">Guanosine phosphorylase LACC1</fullName>
    </alternativeName>
    <alternativeName>
        <fullName evidence="32">Laccase domain-containing protein 1</fullName>
    </alternativeName>
    <alternativeName>
        <fullName evidence="33">S-methyl-5'-thioadenosine phosphorylase LACC1</fullName>
    </alternativeName>
</protein>
<dbReference type="AlphaFoldDB" id="A0AAV7NEM9"/>
<evidence type="ECO:0000256" key="30">
    <source>
        <dbReference type="ARBA" id="ARBA00079351"/>
    </source>
</evidence>
<gene>
    <name evidence="34" type="ORF">NDU88_002798</name>
</gene>
<dbReference type="GO" id="GO:0005507">
    <property type="term" value="F:copper ion binding"/>
    <property type="evidence" value="ECO:0007669"/>
    <property type="project" value="TreeGrafter"/>
</dbReference>
<evidence type="ECO:0000256" key="10">
    <source>
        <dbReference type="ARBA" id="ARBA00022490"/>
    </source>
</evidence>
<dbReference type="SUPFAM" id="SSF64438">
    <property type="entry name" value="CNF1/YfiH-like putative cysteine hydrolases"/>
    <property type="match status" value="1"/>
</dbReference>
<evidence type="ECO:0000256" key="26">
    <source>
        <dbReference type="ARBA" id="ARBA00051406"/>
    </source>
</evidence>
<evidence type="ECO:0000256" key="29">
    <source>
        <dbReference type="ARBA" id="ARBA00075738"/>
    </source>
</evidence>
<proteinExistence type="inferred from homology"/>
<keyword evidence="22" id="KW-0539">Nucleus</keyword>